<proteinExistence type="predicted"/>
<dbReference type="EMBL" id="VUNA01000010">
    <property type="protein sequence ID" value="MST70876.1"/>
    <property type="molecule type" value="Genomic_DNA"/>
</dbReference>
<keyword evidence="1" id="KW-0732">Signal</keyword>
<dbReference type="AlphaFoldDB" id="A0A6N7XLP7"/>
<name>A0A6N7XLP7_9FIRM</name>
<evidence type="ECO:0000256" key="1">
    <source>
        <dbReference type="SAM" id="SignalP"/>
    </source>
</evidence>
<gene>
    <name evidence="2" type="ORF">FYJ65_05930</name>
</gene>
<keyword evidence="3" id="KW-1185">Reference proteome</keyword>
<organism evidence="2 3">
    <name type="scientific">Mogibacterium kristiansenii</name>
    <dbReference type="NCBI Taxonomy" id="2606708"/>
    <lineage>
        <taxon>Bacteria</taxon>
        <taxon>Bacillati</taxon>
        <taxon>Bacillota</taxon>
        <taxon>Clostridia</taxon>
        <taxon>Peptostreptococcales</taxon>
        <taxon>Anaerovoracaceae</taxon>
        <taxon>Mogibacterium</taxon>
    </lineage>
</organism>
<feature type="signal peptide" evidence="1">
    <location>
        <begin position="1"/>
        <end position="25"/>
    </location>
</feature>
<feature type="chain" id="PRO_5026932592" description="Bacterial Ig-like domain (Group 2)" evidence="1">
    <location>
        <begin position="26"/>
        <end position="188"/>
    </location>
</feature>
<protein>
    <recommendedName>
        <fullName evidence="4">Bacterial Ig-like domain (Group 2)</fullName>
    </recommendedName>
</protein>
<dbReference type="Proteomes" id="UP000469424">
    <property type="component" value="Unassembled WGS sequence"/>
</dbReference>
<reference evidence="2 3" key="1">
    <citation type="submission" date="2019-08" db="EMBL/GenBank/DDBJ databases">
        <title>In-depth cultivation of the pig gut microbiome towards novel bacterial diversity and tailored functional studies.</title>
        <authorList>
            <person name="Wylensek D."/>
            <person name="Hitch T.C.A."/>
            <person name="Clavel T."/>
        </authorList>
    </citation>
    <scope>NUCLEOTIDE SEQUENCE [LARGE SCALE GENOMIC DNA]</scope>
    <source>
        <strain evidence="2 3">WCA-MUC-591-APC-4B</strain>
    </source>
</reference>
<sequence length="188" mass="20784">MKRLKLILLTAILAFTMVMPSFAFAAVDSPAKNPTYTAVVKGANSKTYDGKSAVVKVYVITDDGSDNIKTEVKTITTPVNAGTYKYTFNGKTVYYTIKQAKNVVSVTKNKTYTKKQLKKKGKSFQIKTKSKNKGKVTYKSSSKYVKVSKKGKVTISKKAKKGTYKIKVTVAAKGNYGKCVKYIKIRVK</sequence>
<accession>A0A6N7XLP7</accession>
<evidence type="ECO:0008006" key="4">
    <source>
        <dbReference type="Google" id="ProtNLM"/>
    </source>
</evidence>
<comment type="caution">
    <text evidence="2">The sequence shown here is derived from an EMBL/GenBank/DDBJ whole genome shotgun (WGS) entry which is preliminary data.</text>
</comment>
<evidence type="ECO:0000313" key="3">
    <source>
        <dbReference type="Proteomes" id="UP000469424"/>
    </source>
</evidence>
<evidence type="ECO:0000313" key="2">
    <source>
        <dbReference type="EMBL" id="MST70876.1"/>
    </source>
</evidence>